<name>A0A1H3ZAR6_9FLAO</name>
<reference evidence="2 3" key="1">
    <citation type="submission" date="2016-10" db="EMBL/GenBank/DDBJ databases">
        <authorList>
            <person name="de Groot N.N."/>
        </authorList>
    </citation>
    <scope>NUCLEOTIDE SEQUENCE [LARGE SCALE GENOMIC DNA]</scope>
    <source>
        <strain evidence="2 3">DSM 23581</strain>
    </source>
</reference>
<organism evidence="2 3">
    <name type="scientific">Psychroflexus halocasei</name>
    <dbReference type="NCBI Taxonomy" id="908615"/>
    <lineage>
        <taxon>Bacteria</taxon>
        <taxon>Pseudomonadati</taxon>
        <taxon>Bacteroidota</taxon>
        <taxon>Flavobacteriia</taxon>
        <taxon>Flavobacteriales</taxon>
        <taxon>Flavobacteriaceae</taxon>
        <taxon>Psychroflexus</taxon>
    </lineage>
</organism>
<keyword evidence="3" id="KW-1185">Reference proteome</keyword>
<proteinExistence type="predicted"/>
<evidence type="ECO:0000313" key="2">
    <source>
        <dbReference type="EMBL" id="SEA20856.1"/>
    </source>
</evidence>
<feature type="transmembrane region" description="Helical" evidence="1">
    <location>
        <begin position="12"/>
        <end position="29"/>
    </location>
</feature>
<keyword evidence="1" id="KW-0472">Membrane</keyword>
<evidence type="ECO:0000256" key="1">
    <source>
        <dbReference type="SAM" id="Phobius"/>
    </source>
</evidence>
<sequence>MKTKQKWYNRYILGYLLILVPPLGLYGVYKSETIPLRWKKVIYAALVFAIIGGIVLYSL</sequence>
<dbReference type="AlphaFoldDB" id="A0A1H3ZAR6"/>
<dbReference type="EMBL" id="FNQF01000004">
    <property type="protein sequence ID" value="SEA20856.1"/>
    <property type="molecule type" value="Genomic_DNA"/>
</dbReference>
<dbReference type="STRING" id="908615.SAMN05421540_10416"/>
<protein>
    <submittedName>
        <fullName evidence="2">Uncharacterized protein</fullName>
    </submittedName>
</protein>
<accession>A0A1H3ZAR6</accession>
<gene>
    <name evidence="2" type="ORF">SAMN05421540_10416</name>
</gene>
<dbReference type="RefSeq" id="WP_093241217.1">
    <property type="nucleotide sequence ID" value="NZ_FNQF01000004.1"/>
</dbReference>
<evidence type="ECO:0000313" key="3">
    <source>
        <dbReference type="Proteomes" id="UP000198820"/>
    </source>
</evidence>
<keyword evidence="1" id="KW-1133">Transmembrane helix</keyword>
<keyword evidence="1" id="KW-0812">Transmembrane</keyword>
<dbReference type="Proteomes" id="UP000198820">
    <property type="component" value="Unassembled WGS sequence"/>
</dbReference>
<feature type="transmembrane region" description="Helical" evidence="1">
    <location>
        <begin position="41"/>
        <end position="58"/>
    </location>
</feature>